<dbReference type="EMBL" id="CP029553">
    <property type="protein sequence ID" value="AWN50079.1"/>
    <property type="molecule type" value="Genomic_DNA"/>
</dbReference>
<evidence type="ECO:0000313" key="3">
    <source>
        <dbReference type="Proteomes" id="UP000245444"/>
    </source>
</evidence>
<dbReference type="InterPro" id="IPR038765">
    <property type="entry name" value="Papain-like_cys_pep_sf"/>
</dbReference>
<evidence type="ECO:0000313" key="2">
    <source>
        <dbReference type="EMBL" id="AWN50079.1"/>
    </source>
</evidence>
<dbReference type="Proteomes" id="UP000245444">
    <property type="component" value="Chromosome"/>
</dbReference>
<keyword evidence="3" id="KW-1185">Reference proteome</keyword>
<gene>
    <name evidence="2" type="ORF">DK419_15580</name>
</gene>
<sequence length="273" mass="28915">MDRRNLILGSTFLFTAGRIPSVRANDDATDIKIIGAVPPLPSDLAGNADQPPAIYSATRPVGAAPPSTDEIDHAYDILVSSPFGVAPIDIAQYFLAVGSGAYGAESQPYAREWPVRANPLIFHFFSATQTSPEGDTTAWCAAFVNWCLARSKASSRDEIGSSPGAFSQNGKPFKVETLRDHTTNNASSGSFRCWDSVAYPKRGDIAVFKDPGTDSLTAACRGSGHVAFVLGTSNGLVRVLGGNQSQKGCNGAVTVADMKTSTGSRFMKYVNVR</sequence>
<dbReference type="OrthoDB" id="5395100at2"/>
<dbReference type="RefSeq" id="WP_109962335.1">
    <property type="nucleotide sequence ID" value="NZ_CP029553.1"/>
</dbReference>
<reference evidence="2 3" key="1">
    <citation type="submission" date="2018-05" db="EMBL/GenBank/DDBJ databases">
        <title>Complete Genome Sequence of Methylobacterium sp. 17Sr1-28.</title>
        <authorList>
            <person name="Srinivasan S."/>
        </authorList>
    </citation>
    <scope>NUCLEOTIDE SEQUENCE [LARGE SCALE GENOMIC DNA]</scope>
    <source>
        <strain evidence="2 3">17Sr1-28</strain>
    </source>
</reference>
<organism evidence="2 3">
    <name type="scientific">Methylobacterium terrae</name>
    <dbReference type="NCBI Taxonomy" id="2202827"/>
    <lineage>
        <taxon>Bacteria</taxon>
        <taxon>Pseudomonadati</taxon>
        <taxon>Pseudomonadota</taxon>
        <taxon>Alphaproteobacteria</taxon>
        <taxon>Hyphomicrobiales</taxon>
        <taxon>Methylobacteriaceae</taxon>
        <taxon>Methylobacterium</taxon>
    </lineage>
</organism>
<feature type="domain" description="Peptidase C51" evidence="1">
    <location>
        <begin position="134"/>
        <end position="243"/>
    </location>
</feature>
<dbReference type="Pfam" id="PF05257">
    <property type="entry name" value="CHAP"/>
    <property type="match status" value="1"/>
</dbReference>
<protein>
    <recommendedName>
        <fullName evidence="1">Peptidase C51 domain-containing protein</fullName>
    </recommendedName>
</protein>
<proteinExistence type="predicted"/>
<dbReference type="SUPFAM" id="SSF54001">
    <property type="entry name" value="Cysteine proteinases"/>
    <property type="match status" value="1"/>
</dbReference>
<name>A0A2U8WVI8_9HYPH</name>
<evidence type="ECO:0000259" key="1">
    <source>
        <dbReference type="Pfam" id="PF05257"/>
    </source>
</evidence>
<dbReference type="KEGG" id="mtea:DK419_15580"/>
<dbReference type="AlphaFoldDB" id="A0A2U8WVI8"/>
<dbReference type="InterPro" id="IPR007921">
    <property type="entry name" value="CHAP_dom"/>
</dbReference>
<accession>A0A2U8WVI8</accession>